<accession>S3CLH0</accession>
<reference evidence="2 3" key="1">
    <citation type="journal article" date="2013" name="BMC Genomics">
        <title>Genomics-driven discovery of the pneumocandin biosynthetic gene cluster in the fungus Glarea lozoyensis.</title>
        <authorList>
            <person name="Chen L."/>
            <person name="Yue Q."/>
            <person name="Zhang X."/>
            <person name="Xiang M."/>
            <person name="Wang C."/>
            <person name="Li S."/>
            <person name="Che Y."/>
            <person name="Ortiz-Lopez F.J."/>
            <person name="Bills G.F."/>
            <person name="Liu X."/>
            <person name="An Z."/>
        </authorList>
    </citation>
    <scope>NUCLEOTIDE SEQUENCE [LARGE SCALE GENOMIC DNA]</scope>
    <source>
        <strain evidence="3">ATCC 20868 / MF5171</strain>
    </source>
</reference>
<feature type="region of interest" description="Disordered" evidence="1">
    <location>
        <begin position="256"/>
        <end position="291"/>
    </location>
</feature>
<dbReference type="Proteomes" id="UP000016922">
    <property type="component" value="Unassembled WGS sequence"/>
</dbReference>
<evidence type="ECO:0000313" key="2">
    <source>
        <dbReference type="EMBL" id="EPE26595.1"/>
    </source>
</evidence>
<dbReference type="HOGENOM" id="CLU_956595_0_0_1"/>
<dbReference type="AlphaFoldDB" id="S3CLH0"/>
<dbReference type="GeneID" id="19461565"/>
<gene>
    <name evidence="2" type="ORF">GLAREA_02508</name>
</gene>
<dbReference type="RefSeq" id="XP_008085785.1">
    <property type="nucleotide sequence ID" value="XM_008087594.1"/>
</dbReference>
<protein>
    <submittedName>
        <fullName evidence="2">Uncharacterized protein</fullName>
    </submittedName>
</protein>
<feature type="compositionally biased region" description="Pro residues" evidence="1">
    <location>
        <begin position="21"/>
        <end position="35"/>
    </location>
</feature>
<feature type="compositionally biased region" description="Basic and acidic residues" evidence="1">
    <location>
        <begin position="256"/>
        <end position="265"/>
    </location>
</feature>
<feature type="region of interest" description="Disordered" evidence="1">
    <location>
        <begin position="54"/>
        <end position="99"/>
    </location>
</feature>
<name>S3CLH0_GLAL2</name>
<feature type="compositionally biased region" description="Basic residues" evidence="1">
    <location>
        <begin position="9"/>
        <end position="18"/>
    </location>
</feature>
<organism evidence="2 3">
    <name type="scientific">Glarea lozoyensis (strain ATCC 20868 / MF5171)</name>
    <dbReference type="NCBI Taxonomy" id="1116229"/>
    <lineage>
        <taxon>Eukaryota</taxon>
        <taxon>Fungi</taxon>
        <taxon>Dikarya</taxon>
        <taxon>Ascomycota</taxon>
        <taxon>Pezizomycotina</taxon>
        <taxon>Leotiomycetes</taxon>
        <taxon>Helotiales</taxon>
        <taxon>Helotiaceae</taxon>
        <taxon>Glarea</taxon>
    </lineage>
</organism>
<feature type="region of interest" description="Disordered" evidence="1">
    <location>
        <begin position="1"/>
        <end position="41"/>
    </location>
</feature>
<proteinExistence type="predicted"/>
<feature type="compositionally biased region" description="Low complexity" evidence="1">
    <location>
        <begin position="267"/>
        <end position="283"/>
    </location>
</feature>
<sequence>MSIFTAHPNTHKYKHKASHVYPPPHQPPPKTPSPLAPLSVEEIVPYPGADYEREWIFPPPSGGNLLTTSPSPPTSKKEHSHLPTPPAESKPPERPSESIPSLTTRWHILSHKSRLLSLKIAHWSIKSRALKAEISLTSNATTLSYPKPNPAMPNSHKRSTTDSDTLSNSDQDILTPLLNKLCECTPVSQAISRHKRLTEETILRHKRLAEEESRLKWERDVHHERLRLLKEESERLWRGVRKMEEEEERVRIVSEMEKRKGDGGGKRVASGSGRRVGSEGSFVWNGEEYEL</sequence>
<feature type="region of interest" description="Disordered" evidence="1">
    <location>
        <begin position="141"/>
        <end position="168"/>
    </location>
</feature>
<dbReference type="EMBL" id="KE145370">
    <property type="protein sequence ID" value="EPE26595.1"/>
    <property type="molecule type" value="Genomic_DNA"/>
</dbReference>
<keyword evidence="3" id="KW-1185">Reference proteome</keyword>
<evidence type="ECO:0000256" key="1">
    <source>
        <dbReference type="SAM" id="MobiDB-lite"/>
    </source>
</evidence>
<dbReference type="KEGG" id="glz:GLAREA_02508"/>
<evidence type="ECO:0000313" key="3">
    <source>
        <dbReference type="Proteomes" id="UP000016922"/>
    </source>
</evidence>